<dbReference type="AlphaFoldDB" id="A0A239GLQ1"/>
<protein>
    <submittedName>
        <fullName evidence="1">Antitoxin VapB</fullName>
    </submittedName>
</protein>
<evidence type="ECO:0000313" key="1">
    <source>
        <dbReference type="EMBL" id="SNS68994.1"/>
    </source>
</evidence>
<evidence type="ECO:0000313" key="2">
    <source>
        <dbReference type="Proteomes" id="UP000198281"/>
    </source>
</evidence>
<dbReference type="InterPro" id="IPR011660">
    <property type="entry name" value="VapB-like"/>
</dbReference>
<organism evidence="1 2">
    <name type="scientific">Edaphosphingomonas laterariae</name>
    <dbReference type="NCBI Taxonomy" id="861865"/>
    <lineage>
        <taxon>Bacteria</taxon>
        <taxon>Pseudomonadati</taxon>
        <taxon>Pseudomonadota</taxon>
        <taxon>Alphaproteobacteria</taxon>
        <taxon>Sphingomonadales</taxon>
        <taxon>Rhizorhabdaceae</taxon>
        <taxon>Edaphosphingomonas</taxon>
    </lineage>
</organism>
<sequence length="82" mass="9132">MNLNIKSPEARRLARAIAERTGQSITHVVIDALRERYAQIERRKGRASIDEILTIAARVSSQVQAPSAPHGELLYDEKGLPK</sequence>
<name>A0A239GLQ1_9SPHN</name>
<dbReference type="EMBL" id="FZOS01000012">
    <property type="protein sequence ID" value="SNS68994.1"/>
    <property type="molecule type" value="Genomic_DNA"/>
</dbReference>
<dbReference type="Proteomes" id="UP000198281">
    <property type="component" value="Unassembled WGS sequence"/>
</dbReference>
<dbReference type="OrthoDB" id="495439at2"/>
<dbReference type="Pfam" id="PF07704">
    <property type="entry name" value="PSK_trans_fac"/>
    <property type="match status" value="1"/>
</dbReference>
<gene>
    <name evidence="1" type="ORF">SAMN06295912_11294</name>
</gene>
<keyword evidence="2" id="KW-1185">Reference proteome</keyword>
<reference evidence="2" key="1">
    <citation type="submission" date="2017-06" db="EMBL/GenBank/DDBJ databases">
        <authorList>
            <person name="Varghese N."/>
            <person name="Submissions S."/>
        </authorList>
    </citation>
    <scope>NUCLEOTIDE SEQUENCE [LARGE SCALE GENOMIC DNA]</scope>
    <source>
        <strain evidence="2">LNB2</strain>
    </source>
</reference>
<accession>A0A239GLQ1</accession>
<proteinExistence type="predicted"/>
<dbReference type="RefSeq" id="WP_089219915.1">
    <property type="nucleotide sequence ID" value="NZ_FZOS01000012.1"/>
</dbReference>